<dbReference type="AlphaFoldDB" id="A0A2H0YNF1"/>
<proteinExistence type="predicted"/>
<keyword evidence="1" id="KW-0812">Transmembrane</keyword>
<evidence type="ECO:0000313" key="2">
    <source>
        <dbReference type="EMBL" id="PIS39799.1"/>
    </source>
</evidence>
<reference evidence="3" key="1">
    <citation type="submission" date="2017-09" db="EMBL/GenBank/DDBJ databases">
        <title>Depth-based differentiation of microbial function through sediment-hosted aquifers and enrichment of novel symbionts in the deep terrestrial subsurface.</title>
        <authorList>
            <person name="Probst A.J."/>
            <person name="Ladd B."/>
            <person name="Jarett J.K."/>
            <person name="Geller-Mcgrath D.E."/>
            <person name="Sieber C.M.K."/>
            <person name="Emerson J.B."/>
            <person name="Anantharaman K."/>
            <person name="Thomas B.C."/>
            <person name="Malmstrom R."/>
            <person name="Stieglmeier M."/>
            <person name="Klingl A."/>
            <person name="Woyke T."/>
            <person name="Ryan C.M."/>
            <person name="Banfield J.F."/>
        </authorList>
    </citation>
    <scope>NUCLEOTIDE SEQUENCE [LARGE SCALE GENOMIC DNA]</scope>
</reference>
<evidence type="ECO:0000256" key="1">
    <source>
        <dbReference type="SAM" id="Phobius"/>
    </source>
</evidence>
<dbReference type="EMBL" id="PEYD01000002">
    <property type="protein sequence ID" value="PIS39799.1"/>
    <property type="molecule type" value="Genomic_DNA"/>
</dbReference>
<organism evidence="2 3">
    <name type="scientific">Candidatus Nealsonbacteria bacterium CG08_land_8_20_14_0_20_38_20</name>
    <dbReference type="NCBI Taxonomy" id="1974705"/>
    <lineage>
        <taxon>Bacteria</taxon>
        <taxon>Candidatus Nealsoniibacteriota</taxon>
    </lineage>
</organism>
<feature type="transmembrane region" description="Helical" evidence="1">
    <location>
        <begin position="37"/>
        <end position="56"/>
    </location>
</feature>
<protein>
    <submittedName>
        <fullName evidence="2">Uncharacterized protein</fullName>
    </submittedName>
</protein>
<gene>
    <name evidence="2" type="ORF">COT33_00035</name>
</gene>
<dbReference type="Proteomes" id="UP000230088">
    <property type="component" value="Unassembled WGS sequence"/>
</dbReference>
<keyword evidence="1" id="KW-0472">Membrane</keyword>
<accession>A0A2H0YNF1</accession>
<sequence>MAPFFKNFKFDKFSDYGRLKSLEGLITSNFYWEMNKVFIKILIVSIAVFGAGVLFTPSTFAQAKDLEVQFEPDPLIYRSKLFAWTESHWNGKGNQ</sequence>
<evidence type="ECO:0000313" key="3">
    <source>
        <dbReference type="Proteomes" id="UP000230088"/>
    </source>
</evidence>
<name>A0A2H0YNF1_9BACT</name>
<keyword evidence="1" id="KW-1133">Transmembrane helix</keyword>
<comment type="caution">
    <text evidence="2">The sequence shown here is derived from an EMBL/GenBank/DDBJ whole genome shotgun (WGS) entry which is preliminary data.</text>
</comment>